<dbReference type="Pfam" id="PF07963">
    <property type="entry name" value="N_methyl"/>
    <property type="match status" value="1"/>
</dbReference>
<dbReference type="SUPFAM" id="SSF53300">
    <property type="entry name" value="vWA-like"/>
    <property type="match status" value="1"/>
</dbReference>
<dbReference type="InterPro" id="IPR036465">
    <property type="entry name" value="vWFA_dom_sf"/>
</dbReference>
<keyword evidence="1" id="KW-0472">Membrane</keyword>
<sequence>MFNYLKKRFSRRSKQKVINGFTLAELLVASAISAVVLSIAYSLVNVILTSNKNDNTNIALSTKIENALGFVVDEVKSSKNVISSWSDLPTRCIPQNKGEFVLGLTLPDQALTNDSYKNKTNVNWKKVDCPIVYSLKQDTSYKGRGGSFKLFRSGPQLDQKGFYIPTKVSETLISDRIKYQPDDVMPCNTAEGWTQRKVRGIIICTSPFNKAAEIGISAETVLQANKYSTVTKSSGGYAKIQDENLIGDIGSSFFNLDNNEQPCSSPPCCVFGRCSTTNEQTYYIDVSLSMSWCSAKGKNCLEAAKEEVIGVIAKLKNGVMLQVVKFNGYSTFLWPASKAVNPETKAQAINFVRSLRPGGGTNPWNGLMKSMQDQNVSQIILISDGYTNSSGSCNGKNQKYADCFAQFNKQREGKGWDPVKIDSISLGLDFCKKGGWMGEISNKTNGKCDIIM</sequence>
<dbReference type="NCBIfam" id="TIGR02532">
    <property type="entry name" value="IV_pilin_GFxxxE"/>
    <property type="match status" value="1"/>
</dbReference>
<reference evidence="4" key="1">
    <citation type="journal article" date="2014" name="Sci. Data">
        <title>Genomes of diverse isolates of the marine cyanobacterium Prochlorococcus.</title>
        <authorList>
            <person name="Biller S."/>
            <person name="Berube P."/>
            <person name="Thompson J."/>
            <person name="Kelly L."/>
            <person name="Roggensack S."/>
            <person name="Awad L."/>
            <person name="Roache-Johnson K."/>
            <person name="Ding H."/>
            <person name="Giovannoni S.J."/>
            <person name="Moore L.R."/>
            <person name="Chisholm S.W."/>
        </authorList>
    </citation>
    <scope>NUCLEOTIDE SEQUENCE [LARGE SCALE GENOMIC DNA]</scope>
    <source>
        <strain evidence="4">MIT 9302</strain>
    </source>
</reference>
<evidence type="ECO:0000313" key="4">
    <source>
        <dbReference type="Proteomes" id="UP000030445"/>
    </source>
</evidence>
<dbReference type="Proteomes" id="UP000030445">
    <property type="component" value="Unassembled WGS sequence"/>
</dbReference>
<keyword evidence="1" id="KW-1133">Transmembrane helix</keyword>
<dbReference type="InterPro" id="IPR012902">
    <property type="entry name" value="N_methyl_site"/>
</dbReference>
<accession>A0A0A2AA10</accession>
<name>A0A0A2AA10_PROMR</name>
<dbReference type="EMBL" id="JNAM01000010">
    <property type="protein sequence ID" value="KGF97646.1"/>
    <property type="molecule type" value="Genomic_DNA"/>
</dbReference>
<dbReference type="Gene3D" id="3.40.50.410">
    <property type="entry name" value="von Willebrand factor, type A domain"/>
    <property type="match status" value="1"/>
</dbReference>
<evidence type="ECO:0000313" key="3">
    <source>
        <dbReference type="EMBL" id="KGF97646.1"/>
    </source>
</evidence>
<organism evidence="3 4">
    <name type="scientific">Prochlorococcus marinus str. MIT 9302</name>
    <dbReference type="NCBI Taxonomy" id="74545"/>
    <lineage>
        <taxon>Bacteria</taxon>
        <taxon>Bacillati</taxon>
        <taxon>Cyanobacteriota</taxon>
        <taxon>Cyanophyceae</taxon>
        <taxon>Synechococcales</taxon>
        <taxon>Prochlorococcaceae</taxon>
        <taxon>Prochlorococcus</taxon>
    </lineage>
</organism>
<dbReference type="Pfam" id="PF13768">
    <property type="entry name" value="VWA_3"/>
    <property type="match status" value="1"/>
</dbReference>
<dbReference type="AlphaFoldDB" id="A0A0A2AA10"/>
<feature type="transmembrane region" description="Helical" evidence="1">
    <location>
        <begin position="21"/>
        <end position="44"/>
    </location>
</feature>
<protein>
    <recommendedName>
        <fullName evidence="2">VWFA domain-containing protein</fullName>
    </recommendedName>
</protein>
<proteinExistence type="predicted"/>
<dbReference type="eggNOG" id="ENOG503225D">
    <property type="taxonomic scope" value="Bacteria"/>
</dbReference>
<evidence type="ECO:0000259" key="2">
    <source>
        <dbReference type="Pfam" id="PF13768"/>
    </source>
</evidence>
<feature type="domain" description="VWFA" evidence="2">
    <location>
        <begin position="284"/>
        <end position="387"/>
    </location>
</feature>
<keyword evidence="1" id="KW-0812">Transmembrane</keyword>
<evidence type="ECO:0000256" key="1">
    <source>
        <dbReference type="SAM" id="Phobius"/>
    </source>
</evidence>
<gene>
    <name evidence="3" type="ORF">EU96_1360</name>
</gene>
<comment type="caution">
    <text evidence="3">The sequence shown here is derived from an EMBL/GenBank/DDBJ whole genome shotgun (WGS) entry which is preliminary data.</text>
</comment>
<dbReference type="STRING" id="74545.EU96_1360"/>
<dbReference type="InterPro" id="IPR002035">
    <property type="entry name" value="VWF_A"/>
</dbReference>